<dbReference type="OrthoDB" id="1448236at2"/>
<keyword evidence="1" id="KW-0732">Signal</keyword>
<keyword evidence="5" id="KW-1185">Reference proteome</keyword>
<proteinExistence type="predicted"/>
<evidence type="ECO:0000313" key="3">
    <source>
        <dbReference type="EMBL" id="TXJ96784.1"/>
    </source>
</evidence>
<evidence type="ECO:0000313" key="4">
    <source>
        <dbReference type="Proteomes" id="UP000266691"/>
    </source>
</evidence>
<reference evidence="3 5" key="2">
    <citation type="submission" date="2019-07" db="EMBL/GenBank/DDBJ databases">
        <title>Draft genome of two Muricauda strains isolated from deep sea.</title>
        <authorList>
            <person name="Sun C."/>
        </authorList>
    </citation>
    <scope>NUCLEOTIDE SEQUENCE [LARGE SCALE GENOMIC DNA]</scope>
    <source>
        <strain evidence="3 5">72</strain>
    </source>
</reference>
<feature type="signal peptide" evidence="1">
    <location>
        <begin position="1"/>
        <end position="19"/>
    </location>
</feature>
<comment type="caution">
    <text evidence="2">The sequence shown here is derived from an EMBL/GenBank/DDBJ whole genome shotgun (WGS) entry which is preliminary data.</text>
</comment>
<evidence type="ECO:0000256" key="1">
    <source>
        <dbReference type="SAM" id="SignalP"/>
    </source>
</evidence>
<reference evidence="2 4" key="1">
    <citation type="submission" date="2018-08" db="EMBL/GenBank/DDBJ databases">
        <title>Proposal of Muricauda 72 sp.nov. and Muricauda NH166 sp.nov., isolated from seawater.</title>
        <authorList>
            <person name="Cheng H."/>
            <person name="Wu Y.-H."/>
            <person name="Guo L.-L."/>
            <person name="Xu X.-W."/>
        </authorList>
    </citation>
    <scope>NUCLEOTIDE SEQUENCE [LARGE SCALE GENOMIC DNA]</scope>
    <source>
        <strain evidence="2 4">72</strain>
    </source>
</reference>
<dbReference type="Proteomes" id="UP000266691">
    <property type="component" value="Unassembled WGS sequence"/>
</dbReference>
<accession>A0A3A1NL25</accession>
<feature type="chain" id="PRO_5017455315" description="SIMPL domain-containing protein" evidence="1">
    <location>
        <begin position="20"/>
        <end position="78"/>
    </location>
</feature>
<evidence type="ECO:0000313" key="5">
    <source>
        <dbReference type="Proteomes" id="UP000321621"/>
    </source>
</evidence>
<sequence length="78" mass="8691">MKTILTIIAVVFFGTVAMAQDTSKEVKVDTVTVGVELNIDLNASVKQNREVARLYKFKNSKVKKELSFTTKKDKAKLA</sequence>
<protein>
    <recommendedName>
        <fullName evidence="6">SIMPL domain-containing protein</fullName>
    </recommendedName>
</protein>
<organism evidence="2 4">
    <name type="scientific">Flagellimonas pelagia</name>
    <dbReference type="NCBI Taxonomy" id="2306998"/>
    <lineage>
        <taxon>Bacteria</taxon>
        <taxon>Pseudomonadati</taxon>
        <taxon>Bacteroidota</taxon>
        <taxon>Flavobacteriia</taxon>
        <taxon>Flavobacteriales</taxon>
        <taxon>Flavobacteriaceae</taxon>
        <taxon>Flagellimonas</taxon>
    </lineage>
</organism>
<dbReference type="AlphaFoldDB" id="A0A3A1NL25"/>
<evidence type="ECO:0000313" key="2">
    <source>
        <dbReference type="EMBL" id="RIV45308.1"/>
    </source>
</evidence>
<dbReference type="EMBL" id="VNWK01000018">
    <property type="protein sequence ID" value="TXJ96784.1"/>
    <property type="molecule type" value="Genomic_DNA"/>
</dbReference>
<name>A0A3A1NL25_9FLAO</name>
<dbReference type="Proteomes" id="UP000321621">
    <property type="component" value="Unassembled WGS sequence"/>
</dbReference>
<evidence type="ECO:0008006" key="6">
    <source>
        <dbReference type="Google" id="ProtNLM"/>
    </source>
</evidence>
<gene>
    <name evidence="2" type="ORF">D2V05_07000</name>
    <name evidence="3" type="ORF">FQ017_06940</name>
</gene>
<dbReference type="EMBL" id="QXFI01000018">
    <property type="protein sequence ID" value="RIV45308.1"/>
    <property type="molecule type" value="Genomic_DNA"/>
</dbReference>
<dbReference type="RefSeq" id="WP_119646984.1">
    <property type="nucleotide sequence ID" value="NZ_QXFI01000018.1"/>
</dbReference>